<proteinExistence type="inferred from homology"/>
<dbReference type="CDD" id="cd05374">
    <property type="entry name" value="17beta-HSD-like_SDR_c"/>
    <property type="match status" value="1"/>
</dbReference>
<dbReference type="Gene3D" id="3.40.50.720">
    <property type="entry name" value="NAD(P)-binding Rossmann-like Domain"/>
    <property type="match status" value="1"/>
</dbReference>
<dbReference type="NCBIfam" id="NF005065">
    <property type="entry name" value="PRK06482.1"/>
    <property type="match status" value="1"/>
</dbReference>
<dbReference type="Proteomes" id="UP001500711">
    <property type="component" value="Unassembled WGS sequence"/>
</dbReference>
<dbReference type="SUPFAM" id="SSF51735">
    <property type="entry name" value="NAD(P)-binding Rossmann-fold domains"/>
    <property type="match status" value="1"/>
</dbReference>
<dbReference type="Pfam" id="PF00106">
    <property type="entry name" value="adh_short"/>
    <property type="match status" value="1"/>
</dbReference>
<evidence type="ECO:0000313" key="4">
    <source>
        <dbReference type="EMBL" id="GAA3645964.1"/>
    </source>
</evidence>
<dbReference type="PRINTS" id="PR00080">
    <property type="entry name" value="SDRFAMILY"/>
</dbReference>
<dbReference type="RefSeq" id="WP_346131207.1">
    <property type="nucleotide sequence ID" value="NZ_BAABBE010000009.1"/>
</dbReference>
<dbReference type="InterPro" id="IPR002347">
    <property type="entry name" value="SDR_fam"/>
</dbReference>
<dbReference type="InterPro" id="IPR036291">
    <property type="entry name" value="NAD(P)-bd_dom_sf"/>
</dbReference>
<evidence type="ECO:0000256" key="2">
    <source>
        <dbReference type="ARBA" id="ARBA00023002"/>
    </source>
</evidence>
<sequence length="305" mass="32901">MTTTWFITGTSSGLGRLLTEKALARGDRVAATLRRPEVLDDLRSDRLWVTRLDVTDTGQVRRVVDEAFAALGTIDVIVNNAGFGVFAAVEEATDEQIRQVIDTNLLGSIHVIRAALPHLRAQGHGRILQVSTAGGQTTYPNFSYYHASKWGIEGLCETVAREIEPFGIGLTIVEPGAAPTGFGDSLATAPIMPEYDAGPAGDTRRALADGTFPLVNDPEKIADAMIDLVDRGATPLRLPLGLDTYQDVRTSLVARLAEHDAHREAALSVVRDDLRVSRSADAVTMDADLVRLDAKHPTLQVRSIS</sequence>
<evidence type="ECO:0000313" key="5">
    <source>
        <dbReference type="Proteomes" id="UP001500711"/>
    </source>
</evidence>
<name>A0ABP7B1F3_9PSEU</name>
<comment type="caution">
    <text evidence="4">The sequence shown here is derived from an EMBL/GenBank/DDBJ whole genome shotgun (WGS) entry which is preliminary data.</text>
</comment>
<organism evidence="4 5">
    <name type="scientific">Lentzea roselyniae</name>
    <dbReference type="NCBI Taxonomy" id="531940"/>
    <lineage>
        <taxon>Bacteria</taxon>
        <taxon>Bacillati</taxon>
        <taxon>Actinomycetota</taxon>
        <taxon>Actinomycetes</taxon>
        <taxon>Pseudonocardiales</taxon>
        <taxon>Pseudonocardiaceae</taxon>
        <taxon>Lentzea</taxon>
    </lineage>
</organism>
<keyword evidence="5" id="KW-1185">Reference proteome</keyword>
<dbReference type="PRINTS" id="PR00081">
    <property type="entry name" value="GDHRDH"/>
</dbReference>
<dbReference type="InterPro" id="IPR051911">
    <property type="entry name" value="SDR_oxidoreductase"/>
</dbReference>
<accession>A0ABP7B1F3</accession>
<reference evidence="5" key="1">
    <citation type="journal article" date="2019" name="Int. J. Syst. Evol. Microbiol.">
        <title>The Global Catalogue of Microorganisms (GCM) 10K type strain sequencing project: providing services to taxonomists for standard genome sequencing and annotation.</title>
        <authorList>
            <consortium name="The Broad Institute Genomics Platform"/>
            <consortium name="The Broad Institute Genome Sequencing Center for Infectious Disease"/>
            <person name="Wu L."/>
            <person name="Ma J."/>
        </authorList>
    </citation>
    <scope>NUCLEOTIDE SEQUENCE [LARGE SCALE GENOMIC DNA]</scope>
    <source>
        <strain evidence="5">JCM 17494</strain>
    </source>
</reference>
<evidence type="ECO:0000256" key="3">
    <source>
        <dbReference type="RuleBase" id="RU000363"/>
    </source>
</evidence>
<gene>
    <name evidence="4" type="ORF">GCM10022267_35820</name>
</gene>
<dbReference type="PANTHER" id="PTHR43976:SF16">
    <property type="entry name" value="SHORT-CHAIN DEHYDROGENASE_REDUCTASE FAMILY PROTEIN"/>
    <property type="match status" value="1"/>
</dbReference>
<dbReference type="EMBL" id="BAABBE010000009">
    <property type="protein sequence ID" value="GAA3645964.1"/>
    <property type="molecule type" value="Genomic_DNA"/>
</dbReference>
<protein>
    <submittedName>
        <fullName evidence="4">SDR family oxidoreductase</fullName>
    </submittedName>
</protein>
<evidence type="ECO:0000256" key="1">
    <source>
        <dbReference type="ARBA" id="ARBA00006484"/>
    </source>
</evidence>
<keyword evidence="2" id="KW-0560">Oxidoreductase</keyword>
<comment type="similarity">
    <text evidence="1 3">Belongs to the short-chain dehydrogenases/reductases (SDR) family.</text>
</comment>
<dbReference type="PANTHER" id="PTHR43976">
    <property type="entry name" value="SHORT CHAIN DEHYDROGENASE"/>
    <property type="match status" value="1"/>
</dbReference>